<evidence type="ECO:0000313" key="3">
    <source>
        <dbReference type="Proteomes" id="UP000232688"/>
    </source>
</evidence>
<dbReference type="AlphaFoldDB" id="A0A2N0QW68"/>
<feature type="compositionally biased region" description="Basic residues" evidence="1">
    <location>
        <begin position="1"/>
        <end position="14"/>
    </location>
</feature>
<feature type="compositionally biased region" description="Basic and acidic residues" evidence="1">
    <location>
        <begin position="15"/>
        <end position="35"/>
    </location>
</feature>
<gene>
    <name evidence="2" type="ORF">RhiirA1_403009</name>
</gene>
<dbReference type="Proteomes" id="UP000232688">
    <property type="component" value="Unassembled WGS sequence"/>
</dbReference>
<accession>A0A2N0QW68</accession>
<reference evidence="2 3" key="2">
    <citation type="submission" date="2017-10" db="EMBL/GenBank/DDBJ databases">
        <title>Genome analyses suggest a sexual origin of heterokaryosis in a supposedly ancient asexual fungus.</title>
        <authorList>
            <person name="Corradi N."/>
            <person name="Sedzielewska K."/>
            <person name="Noel J."/>
            <person name="Charron P."/>
            <person name="Farinelli L."/>
            <person name="Marton T."/>
            <person name="Kruger M."/>
            <person name="Pelin A."/>
            <person name="Brachmann A."/>
            <person name="Corradi N."/>
        </authorList>
    </citation>
    <scope>NUCLEOTIDE SEQUENCE [LARGE SCALE GENOMIC DNA]</scope>
    <source>
        <strain evidence="2 3">A1</strain>
    </source>
</reference>
<dbReference type="EMBL" id="LLXH01002696">
    <property type="protein sequence ID" value="PKC55288.1"/>
    <property type="molecule type" value="Genomic_DNA"/>
</dbReference>
<name>A0A2N0QW68_9GLOM</name>
<evidence type="ECO:0000256" key="1">
    <source>
        <dbReference type="SAM" id="MobiDB-lite"/>
    </source>
</evidence>
<proteinExistence type="predicted"/>
<dbReference type="VEuPathDB" id="FungiDB:RhiirA1_403009"/>
<feature type="region of interest" description="Disordered" evidence="1">
    <location>
        <begin position="1"/>
        <end position="36"/>
    </location>
</feature>
<comment type="caution">
    <text evidence="2">The sequence shown here is derived from an EMBL/GenBank/DDBJ whole genome shotgun (WGS) entry which is preliminary data.</text>
</comment>
<reference evidence="2 3" key="1">
    <citation type="submission" date="2017-10" db="EMBL/GenBank/DDBJ databases">
        <title>Extensive intraspecific genome diversity in a model arbuscular mycorrhizal fungus.</title>
        <authorList>
            <person name="Chen E.C.H."/>
            <person name="Morin E."/>
            <person name="Baudet D."/>
            <person name="Noel J."/>
            <person name="Ndikumana S."/>
            <person name="Charron P."/>
            <person name="St-Onge C."/>
            <person name="Giorgi J."/>
            <person name="Grigoriev I.V."/>
            <person name="Roux C."/>
            <person name="Martin F.M."/>
            <person name="Corradi N."/>
        </authorList>
    </citation>
    <scope>NUCLEOTIDE SEQUENCE [LARGE SCALE GENOMIC DNA]</scope>
    <source>
        <strain evidence="2 3">A1</strain>
    </source>
</reference>
<sequence length="166" mass="19320">MGKGKERMRKRTRKTKEEKEEKESGKNEGKRVGERKWKRGIMNGKNAKIIFQEEKKNKVYQKYGKSEAFQTGDSQGLFHLEALVKLETGQSIELRTQQFLSGALSSDSYFYFWVTSRSYKSSIRSYCIYFKLTIGVEILDSRTNTWLLGFRFDGTLDGSGWFQTCT</sequence>
<organism evidence="2 3">
    <name type="scientific">Rhizophagus irregularis</name>
    <dbReference type="NCBI Taxonomy" id="588596"/>
    <lineage>
        <taxon>Eukaryota</taxon>
        <taxon>Fungi</taxon>
        <taxon>Fungi incertae sedis</taxon>
        <taxon>Mucoromycota</taxon>
        <taxon>Glomeromycotina</taxon>
        <taxon>Glomeromycetes</taxon>
        <taxon>Glomerales</taxon>
        <taxon>Glomeraceae</taxon>
        <taxon>Rhizophagus</taxon>
    </lineage>
</organism>
<protein>
    <submittedName>
        <fullName evidence="2">Uncharacterized protein</fullName>
    </submittedName>
</protein>
<dbReference type="VEuPathDB" id="FungiDB:FUN_013459"/>
<evidence type="ECO:0000313" key="2">
    <source>
        <dbReference type="EMBL" id="PKC55288.1"/>
    </source>
</evidence>